<name>A0ACC0JAQ9_CHOFU</name>
<dbReference type="Proteomes" id="UP001064048">
    <property type="component" value="Chromosome 13"/>
</dbReference>
<evidence type="ECO:0000313" key="2">
    <source>
        <dbReference type="Proteomes" id="UP001064048"/>
    </source>
</evidence>
<sequence length="1470" mass="163847">MSSQRFIMNVEQAGQTSASGAKPATKDKLMSYEEKSVGSTAFFKCEACPYMALAEDDIKFHLFTEHPDLAKSNGLADNIQIACPGCSSVFDAEETLRNHLRNHHKMGIKDVKKMVKSLIQLALKNAKLKKEDNVCIPQPQQKVDVSIPQVIEIVPDVVNATSEPNSLPKGVAFISVDELQKMRTPNFEKVDPKEIIQEASTQCPKSFKNANQLSKHKCVHKQEMSCSICHMKFTNNRRLRIHIAAVHEGLRPFKCSHCDYTAARKEEMKLHSRSHTGVKPYSCDQCSYRSSDHNAMRRHKKMHTKDSLYKCKYCPYSSIQSTMFASHMISKHPNVNSNDVYRCPYCVFKSVSKEKYIRHLTKHTDKEGVQLLIEMTKNKTNKLSWTIPSETEKKTDETAEEPKQDEEATPKTVNTIPIEVFDCDSLSESLTQNFPKNYCMTTNDKQQTDFETQVATYLSKDDNNSDCLISESSNDTLRHQFPTQHTLQNLTYDNTQTNLHGYLNSSVEMDQSLCPNSTVSSLVSSHSVMGGSMINNIMPNFPIRLPPVPRMSMSNNITLNPVHTISIPMTKVTGPIIKPTQILPVPSSSNSPVNIFNEPDGMPRKKPKISVKSNLILKGPDQENMFHSQQKMAFKRLEDNERFGLGAVTFNNLITTQFMQLQPEPELSESPTNIIPYPQETLLHDAATPPADTADNSQLFNFNNQMNVNSITLLPTPQKIQTNDPSYIKIEATIKQNTQSPSLERMCNANILNNQSLSREYKASPPLEDIHKNLNEIKNEVKSDSFYNMALNNTTTNPSIIDQYLIDNIIGEQYSGHMDLSAAALSEVSDDPQNDVIEIDDNSDDNKLLSRHGASPVGGRAAGAARRAGPAQAARQQELLKAAAPAEPPPPRDPPPDFEFLADAPSISALELDIVKLTAQFVARNGRQFLTDLMKKEERNHQFDFLRPQHSLFQYFTRLLEQYTKVLLPPKELPLRLGAELRAGALDAARGRAAWHAHQARRRAADEARVEQERLAYAAVDWHDFVVVETVDYPAGEPGDFPPPTTPLEVGARVLAQERGQAPLDDDTEMQLESDSESDSDPDLAAMEDRTQQRPDDTRVTDMEQDSSSSEDERPPPGPPRRAREDAPLPPRPDRVVVKKYDPKQPRAAAAPASDEWLVSPITGERIPASKVHEHVRIGLLDPRWLEQRDRAAAERSDRDEALAPGTAIEASLKQLAERRTDIFGVGDEETAIGKKIGEEERRRDDRVTWDGHTSSVEAATRAARAHITLEDQIQQIHKVKGLLPDEEKEKIGPKPVLAPRAAAGPRVATAPPPAPAPPVLLPPLPPLMVLPALAPRAPLIATPAPYYAPPEEEEGPASKRARTEDSLEPEAAWLARHGGAAPLSVALPALPERAEWRLDGRALPVSLPLSATVHDLKTILQRSTNMPIAKQKLHYEGLFFKDSNTLAYYNVPPGAVLQLQVKERGGRKK</sequence>
<gene>
    <name evidence="1" type="ORF">MSG28_008265</name>
</gene>
<accession>A0ACC0JAQ9</accession>
<comment type="caution">
    <text evidence="1">The sequence shown here is derived from an EMBL/GenBank/DDBJ whole genome shotgun (WGS) entry which is preliminary data.</text>
</comment>
<keyword evidence="2" id="KW-1185">Reference proteome</keyword>
<organism evidence="1 2">
    <name type="scientific">Choristoneura fumiferana</name>
    <name type="common">Spruce budworm moth</name>
    <name type="synonym">Archips fumiferana</name>
    <dbReference type="NCBI Taxonomy" id="7141"/>
    <lineage>
        <taxon>Eukaryota</taxon>
        <taxon>Metazoa</taxon>
        <taxon>Ecdysozoa</taxon>
        <taxon>Arthropoda</taxon>
        <taxon>Hexapoda</taxon>
        <taxon>Insecta</taxon>
        <taxon>Pterygota</taxon>
        <taxon>Neoptera</taxon>
        <taxon>Endopterygota</taxon>
        <taxon>Lepidoptera</taxon>
        <taxon>Glossata</taxon>
        <taxon>Ditrysia</taxon>
        <taxon>Tortricoidea</taxon>
        <taxon>Tortricidae</taxon>
        <taxon>Tortricinae</taxon>
        <taxon>Choristoneura</taxon>
    </lineage>
</organism>
<dbReference type="EMBL" id="CM046113">
    <property type="protein sequence ID" value="KAI8421196.1"/>
    <property type="molecule type" value="Genomic_DNA"/>
</dbReference>
<proteinExistence type="predicted"/>
<evidence type="ECO:0000313" key="1">
    <source>
        <dbReference type="EMBL" id="KAI8421196.1"/>
    </source>
</evidence>
<protein>
    <submittedName>
        <fullName evidence="1">Uncharacterized protein</fullName>
    </submittedName>
</protein>
<reference evidence="1 2" key="1">
    <citation type="journal article" date="2022" name="Genome Biol. Evol.">
        <title>The Spruce Budworm Genome: Reconstructing the Evolutionary History of Antifreeze Proteins.</title>
        <authorList>
            <person name="Beliveau C."/>
            <person name="Gagne P."/>
            <person name="Picq S."/>
            <person name="Vernygora O."/>
            <person name="Keeling C.I."/>
            <person name="Pinkney K."/>
            <person name="Doucet D."/>
            <person name="Wen F."/>
            <person name="Johnston J.S."/>
            <person name="Maaroufi H."/>
            <person name="Boyle B."/>
            <person name="Laroche J."/>
            <person name="Dewar K."/>
            <person name="Juretic N."/>
            <person name="Blackburn G."/>
            <person name="Nisole A."/>
            <person name="Brunet B."/>
            <person name="Brandao M."/>
            <person name="Lumley L."/>
            <person name="Duan J."/>
            <person name="Quan G."/>
            <person name="Lucarotti C.J."/>
            <person name="Roe A.D."/>
            <person name="Sperling F.A.H."/>
            <person name="Levesque R.C."/>
            <person name="Cusson M."/>
        </authorList>
    </citation>
    <scope>NUCLEOTIDE SEQUENCE [LARGE SCALE GENOMIC DNA]</scope>
    <source>
        <strain evidence="1">Glfc:IPQL:Cfum</strain>
    </source>
</reference>